<feature type="compositionally biased region" description="Basic residues" evidence="8">
    <location>
        <begin position="217"/>
        <end position="233"/>
    </location>
</feature>
<comment type="subcellular location">
    <subcellularLocation>
        <location evidence="1">Cytoplasm</location>
    </subcellularLocation>
</comment>
<reference evidence="10" key="1">
    <citation type="submission" date="2022-07" db="EMBL/GenBank/DDBJ databases">
        <title>Phylogenomic reconstructions and comparative analyses of Kickxellomycotina fungi.</title>
        <authorList>
            <person name="Reynolds N.K."/>
            <person name="Stajich J.E."/>
            <person name="Barry K."/>
            <person name="Grigoriev I.V."/>
            <person name="Crous P."/>
            <person name="Smith M.E."/>
        </authorList>
    </citation>
    <scope>NUCLEOTIDE SEQUENCE</scope>
    <source>
        <strain evidence="10">NRRL 3115</strain>
    </source>
</reference>
<keyword evidence="7" id="KW-0648">Protein biosynthesis</keyword>
<feature type="compositionally biased region" description="Polar residues" evidence="8">
    <location>
        <begin position="120"/>
        <end position="138"/>
    </location>
</feature>
<feature type="region of interest" description="Disordered" evidence="8">
    <location>
        <begin position="1"/>
        <end position="406"/>
    </location>
</feature>
<comment type="caution">
    <text evidence="10">The sequence shown here is derived from an EMBL/GenBank/DDBJ whole genome shotgun (WGS) entry which is preliminary data.</text>
</comment>
<feature type="compositionally biased region" description="Polar residues" evidence="8">
    <location>
        <begin position="1456"/>
        <end position="1468"/>
    </location>
</feature>
<dbReference type="PANTHER" id="PTHR23253:SF9">
    <property type="entry name" value="EUKARYOTIC TRANSLATION INITIATION FACTOR 4 GAMMA 2"/>
    <property type="match status" value="1"/>
</dbReference>
<dbReference type="Pfam" id="PF02854">
    <property type="entry name" value="MIF4G"/>
    <property type="match status" value="1"/>
</dbReference>
<feature type="compositionally biased region" description="Basic and acidic residues" evidence="8">
    <location>
        <begin position="620"/>
        <end position="637"/>
    </location>
</feature>
<gene>
    <name evidence="10" type="ORF">GGI25_002586</name>
</gene>
<feature type="compositionally biased region" description="Polar residues" evidence="8">
    <location>
        <begin position="1501"/>
        <end position="1523"/>
    </location>
</feature>
<feature type="region of interest" description="Disordered" evidence="8">
    <location>
        <begin position="1338"/>
        <end position="1528"/>
    </location>
</feature>
<accession>A0A9W8KYU5</accession>
<feature type="compositionally biased region" description="Gly residues" evidence="8">
    <location>
        <begin position="1401"/>
        <end position="1411"/>
    </location>
</feature>
<dbReference type="OrthoDB" id="514777at2759"/>
<feature type="compositionally biased region" description="Low complexity" evidence="8">
    <location>
        <begin position="487"/>
        <end position="504"/>
    </location>
</feature>
<feature type="compositionally biased region" description="Low complexity" evidence="8">
    <location>
        <begin position="284"/>
        <end position="303"/>
    </location>
</feature>
<feature type="compositionally biased region" description="Acidic residues" evidence="8">
    <location>
        <begin position="795"/>
        <end position="804"/>
    </location>
</feature>
<feature type="compositionally biased region" description="Pro residues" evidence="8">
    <location>
        <begin position="397"/>
        <end position="406"/>
    </location>
</feature>
<evidence type="ECO:0000256" key="6">
    <source>
        <dbReference type="ARBA" id="ARBA00022884"/>
    </source>
</evidence>
<feature type="compositionally biased region" description="Low complexity" evidence="8">
    <location>
        <begin position="23"/>
        <end position="50"/>
    </location>
</feature>
<keyword evidence="3" id="KW-0963">Cytoplasm</keyword>
<feature type="region of interest" description="Disordered" evidence="8">
    <location>
        <begin position="610"/>
        <end position="677"/>
    </location>
</feature>
<feature type="compositionally biased region" description="Polar residues" evidence="8">
    <location>
        <begin position="832"/>
        <end position="856"/>
    </location>
</feature>
<feature type="compositionally biased region" description="Low complexity" evidence="8">
    <location>
        <begin position="99"/>
        <end position="108"/>
    </location>
</feature>
<evidence type="ECO:0000256" key="4">
    <source>
        <dbReference type="ARBA" id="ARBA00022540"/>
    </source>
</evidence>
<feature type="compositionally biased region" description="Polar residues" evidence="8">
    <location>
        <begin position="177"/>
        <end position="186"/>
    </location>
</feature>
<feature type="compositionally biased region" description="Basic and acidic residues" evidence="8">
    <location>
        <begin position="778"/>
        <end position="794"/>
    </location>
</feature>
<evidence type="ECO:0000256" key="7">
    <source>
        <dbReference type="ARBA" id="ARBA00022917"/>
    </source>
</evidence>
<dbReference type="Pfam" id="PF02847">
    <property type="entry name" value="MA3"/>
    <property type="match status" value="1"/>
</dbReference>
<dbReference type="PROSITE" id="PS51366">
    <property type="entry name" value="MI"/>
    <property type="match status" value="1"/>
</dbReference>
<sequence>MNRKHSQPPANPKTSSSKQQNLPNAQSAGNNSSANSASANPGNPASAQPSTLNKPASFSAVAKQQDRRQQANGSTDTGSNAQKNAANPTTVGGRGSGTRGPSSGSAGRSHSRDAPVRLPSRNSVSSSNTPAIQFGSFNQQARPSSPLPAQQQQQHNRPPNATATSGGVPVGLGKPTSKPSFGSIASHSDDNAKRPANSGNNGNAAGQQNPSDASARPPHHSRQQHHHHHHHQQQRPGSRSSTHSRQSQGYTPNRKDSSSYKHSGPKGSAKPHEQNTEAPHSTHADGVAASAAAVSSGYHGSHAQQISGPGASPVAPHPQTSQSAMSIQQSQPQQPSMQAQQQPPHYAGSPYRAQGHQQHMRPPHSQSPGGPYKPQTGAHYPHHQHMPTQPMSQPMGYPMPTPSQTPMQPPIMSTQPNMPPIQGWMPAPPPQFAYMPIGAPAYDQYYRPPPQNAGGPPPHNIYGMPTYSMPNPTHAASSPMGAGGIMSGPMSSAPMSGMTASPMANHQHHGLSASAQAFVPGRRPVRIVNPNTNEEVDISQQRLRSVSTASSTPQNAASGTASPAPGPIAEKRDSAATPVEQVAEEEGAKPKFKIPSTRAIKIVNPNLVAKSADSGTESARTSETEKLAVDESAKDSASDAMEVEEPVETSTAGLADDKEDKPNTASDAAASAAAATDEALVSDATSKAAPVIIAEENEASVTTEPTALPEENDKAPELVEKASTTADAEPVAAKQEIASAVDELSSTLAKTSLKEDAQEVVNPAIGSGERSEEDEETATSKHERSAAESEHETGDYADEDEQDYDMSARSDASQEDQDAIEDGEIDDIDEQPQTPTTLQSRSRQVTFSEPLSSSVRTLSREEVAELYAGEVDAPTIVGEILRYPRVFLERFNGVCQAPQSFHFEISNTDERRASDRSSGMRRSMSGSGRNKESVPGSTDFGMMGRFRHTQAPTHPPLTSEERFRQSNETRGRNDIGRSSGMGGRPPSGQLRGLGGSRDSTSGRNSTRGRERGRGGRERGRGRGGSQHGGDRSTGPPKSDILPIVKPLEKSENRYVAKALQKGKGGAASEDDMQEEVYNRSMRSLLNKLSVDNFEVISEELIMWGNKSAKETDGRIVRHLIMLVFDKATDEPVWAPMYARLCYKLICRISPEVEDHSLLTKDDKYLSGGFLVRKYLLSKCQEEFEGGWKVDMPKDLESAEYYEAMKIKRRGLGLIRFIGELFLLEVLTSRIIQECIKRLLTNYENPEEEVTESLCGLLTTVGKKIDQPVAKNLLDLTFSRIKTMSENKQLSSRIRFMLLDLIELRQKGWADAKTQDAGPKTIAEIHEEAERKKAIEAAMRRAPSHGGRRSDSHSGRGDGPGGRRNAWNTIGGASGSGRNEQSQRAGDMKGFGDLSRSKKGTGPTGAMGGSTGLGSNPFSMLSGGSRGWSNSASSDSRRGRNDRMQQTPLGPGGGRTPSHSSRGGDSTMASPEPVRTRNMFDALSNNDDDESHMSPRSEAVKGSSNVPALSSSTMPSGAGASSNAKPMDSDALQRKIKSMVKEYIELKIEAEFVECFEELGEVNYQGAIYEITNCIMDMRPDHVDQALKIFYTLITREIVSEDTVIAGLAEYSGQLEDMALDSPNAYLFFGKLMAAFQISLSRASEAMGELATKLTAMRPPALDILFAYLKHLVATDGVEKTKEAIENEQFDISLFCNPDKRSDADIKRLLAFSGGLLEVFPKYA</sequence>
<feature type="compositionally biased region" description="Polar residues" evidence="8">
    <location>
        <begin position="70"/>
        <end position="90"/>
    </location>
</feature>
<dbReference type="GO" id="GO:0016281">
    <property type="term" value="C:eukaryotic translation initiation factor 4F complex"/>
    <property type="evidence" value="ECO:0007669"/>
    <property type="project" value="TreeGrafter"/>
</dbReference>
<feature type="compositionally biased region" description="Low complexity" evidence="8">
    <location>
        <begin position="139"/>
        <end position="160"/>
    </location>
</feature>
<evidence type="ECO:0000256" key="2">
    <source>
        <dbReference type="ARBA" id="ARBA00005775"/>
    </source>
</evidence>
<feature type="compositionally biased region" description="Basic and acidic residues" evidence="8">
    <location>
        <begin position="959"/>
        <end position="975"/>
    </location>
</feature>
<dbReference type="PANTHER" id="PTHR23253">
    <property type="entry name" value="EUKARYOTIC TRANSLATION INITIATION FACTOR 4 GAMMA"/>
    <property type="match status" value="1"/>
</dbReference>
<feature type="compositionally biased region" description="Polar residues" evidence="8">
    <location>
        <begin position="12"/>
        <end position="22"/>
    </location>
</feature>
<feature type="compositionally biased region" description="Low complexity" evidence="8">
    <location>
        <begin position="665"/>
        <end position="677"/>
    </location>
</feature>
<dbReference type="GO" id="GO:0010494">
    <property type="term" value="C:cytoplasmic stress granule"/>
    <property type="evidence" value="ECO:0007669"/>
    <property type="project" value="UniProtKB-ARBA"/>
</dbReference>
<evidence type="ECO:0000256" key="1">
    <source>
        <dbReference type="ARBA" id="ARBA00004496"/>
    </source>
</evidence>
<feature type="region of interest" description="Disordered" evidence="8">
    <location>
        <begin position="486"/>
        <end position="591"/>
    </location>
</feature>
<feature type="compositionally biased region" description="Basic and acidic residues" evidence="8">
    <location>
        <begin position="1007"/>
        <end position="1020"/>
    </location>
</feature>
<dbReference type="SMART" id="SM00543">
    <property type="entry name" value="MIF4G"/>
    <property type="match status" value="1"/>
</dbReference>
<feature type="compositionally biased region" description="Low complexity" evidence="8">
    <location>
        <begin position="321"/>
        <end position="344"/>
    </location>
</feature>
<dbReference type="EMBL" id="JANBTW010000024">
    <property type="protein sequence ID" value="KAJ2678082.1"/>
    <property type="molecule type" value="Genomic_DNA"/>
</dbReference>
<organism evidence="10 11">
    <name type="scientific">Coemansia spiralis</name>
    <dbReference type="NCBI Taxonomy" id="417178"/>
    <lineage>
        <taxon>Eukaryota</taxon>
        <taxon>Fungi</taxon>
        <taxon>Fungi incertae sedis</taxon>
        <taxon>Zoopagomycota</taxon>
        <taxon>Kickxellomycotina</taxon>
        <taxon>Kickxellomycetes</taxon>
        <taxon>Kickxellales</taxon>
        <taxon>Kickxellaceae</taxon>
        <taxon>Coemansia</taxon>
    </lineage>
</organism>
<feature type="compositionally biased region" description="Basic and acidic residues" evidence="8">
    <location>
        <begin position="270"/>
        <end position="283"/>
    </location>
</feature>
<dbReference type="FunFam" id="1.25.40.180:FF:000020">
    <property type="entry name" value="Eukaryotic translation initiation factor subunit"/>
    <property type="match status" value="1"/>
</dbReference>
<dbReference type="InterPro" id="IPR003890">
    <property type="entry name" value="MIF4G-like_typ-3"/>
</dbReference>
<feature type="compositionally biased region" description="Gly residues" evidence="8">
    <location>
        <begin position="979"/>
        <end position="995"/>
    </location>
</feature>
<dbReference type="GO" id="GO:0003743">
    <property type="term" value="F:translation initiation factor activity"/>
    <property type="evidence" value="ECO:0007669"/>
    <property type="project" value="UniProtKB-KW"/>
</dbReference>
<evidence type="ECO:0000313" key="11">
    <source>
        <dbReference type="Proteomes" id="UP001151518"/>
    </source>
</evidence>
<dbReference type="Gene3D" id="1.25.40.180">
    <property type="match status" value="2"/>
</dbReference>
<name>A0A9W8KYU5_9FUNG</name>
<dbReference type="SUPFAM" id="SSF48371">
    <property type="entry name" value="ARM repeat"/>
    <property type="match status" value="2"/>
</dbReference>
<protein>
    <recommendedName>
        <fullName evidence="9">MI domain-containing protein</fullName>
    </recommendedName>
</protein>
<dbReference type="GO" id="GO:0003729">
    <property type="term" value="F:mRNA binding"/>
    <property type="evidence" value="ECO:0007669"/>
    <property type="project" value="TreeGrafter"/>
</dbReference>
<evidence type="ECO:0000256" key="3">
    <source>
        <dbReference type="ARBA" id="ARBA00022490"/>
    </source>
</evidence>
<feature type="compositionally biased region" description="Low complexity" evidence="8">
    <location>
        <begin position="195"/>
        <end position="211"/>
    </location>
</feature>
<keyword evidence="5" id="KW-0597">Phosphoprotein</keyword>
<keyword evidence="6" id="KW-0694">RNA-binding</keyword>
<evidence type="ECO:0000256" key="5">
    <source>
        <dbReference type="ARBA" id="ARBA00022553"/>
    </source>
</evidence>
<feature type="compositionally biased region" description="Basic and acidic residues" evidence="8">
    <location>
        <begin position="711"/>
        <end position="720"/>
    </location>
</feature>
<feature type="compositionally biased region" description="Low complexity" evidence="8">
    <location>
        <begin position="916"/>
        <end position="928"/>
    </location>
</feature>
<evidence type="ECO:0000259" key="9">
    <source>
        <dbReference type="PROSITE" id="PS51366"/>
    </source>
</evidence>
<proteinExistence type="inferred from homology"/>
<keyword evidence="4" id="KW-0396">Initiation factor</keyword>
<feature type="compositionally biased region" description="Polar residues" evidence="8">
    <location>
        <begin position="529"/>
        <end position="555"/>
    </location>
</feature>
<feature type="region of interest" description="Disordered" evidence="8">
    <location>
        <begin position="750"/>
        <end position="856"/>
    </location>
</feature>
<feature type="region of interest" description="Disordered" evidence="8">
    <location>
        <begin position="695"/>
        <end position="734"/>
    </location>
</feature>
<evidence type="ECO:0000313" key="10">
    <source>
        <dbReference type="EMBL" id="KAJ2678082.1"/>
    </source>
</evidence>
<feature type="domain" description="MI" evidence="9">
    <location>
        <begin position="1530"/>
        <end position="1651"/>
    </location>
</feature>
<feature type="compositionally biased region" description="Low complexity" evidence="8">
    <location>
        <begin position="996"/>
        <end position="1005"/>
    </location>
</feature>
<feature type="region of interest" description="Disordered" evidence="8">
    <location>
        <begin position="906"/>
        <end position="1046"/>
    </location>
</feature>
<dbReference type="SMART" id="SM00544">
    <property type="entry name" value="MA3"/>
    <property type="match status" value="1"/>
</dbReference>
<dbReference type="Proteomes" id="UP001151518">
    <property type="component" value="Unassembled WGS sequence"/>
</dbReference>
<dbReference type="InterPro" id="IPR016024">
    <property type="entry name" value="ARM-type_fold"/>
</dbReference>
<comment type="similarity">
    <text evidence="2">Belongs to the eukaryotic initiation factor 4G family.</text>
</comment>
<evidence type="ECO:0000256" key="8">
    <source>
        <dbReference type="SAM" id="MobiDB-lite"/>
    </source>
</evidence>
<dbReference type="InterPro" id="IPR003891">
    <property type="entry name" value="Initiation_fac_eIF4g_MI"/>
</dbReference>
<feature type="compositionally biased region" description="Acidic residues" evidence="8">
    <location>
        <begin position="813"/>
        <end position="830"/>
    </location>
</feature>